<accession>A0A074RDY9</accession>
<protein>
    <submittedName>
        <fullName evidence="1">Uncharacterized protein</fullName>
    </submittedName>
</protein>
<comment type="caution">
    <text evidence="1">The sequence shown here is derived from an EMBL/GenBank/DDBJ whole genome shotgun (WGS) entry which is preliminary data.</text>
</comment>
<reference evidence="1 2" key="1">
    <citation type="submission" date="2013-12" db="EMBL/GenBank/DDBJ databases">
        <authorList>
            <person name="Cubeta M."/>
            <person name="Pakala S."/>
            <person name="Fedorova N."/>
            <person name="Thomas E."/>
            <person name="Dean R."/>
            <person name="Jabaji S."/>
            <person name="Neate S."/>
            <person name="Toda T."/>
            <person name="Tavantzis S."/>
            <person name="Vilgalys R."/>
            <person name="Bharathan N."/>
            <person name="Pakala S."/>
            <person name="Losada L.S."/>
            <person name="Zafar N."/>
            <person name="Nierman W."/>
        </authorList>
    </citation>
    <scope>NUCLEOTIDE SEQUENCE [LARGE SCALE GENOMIC DNA]</scope>
    <source>
        <strain evidence="1 2">123E</strain>
    </source>
</reference>
<sequence length="74" mass="8212">MAPVTPARKAYRQLKSMISSLKPVKPSQVATMLEHARCEMTVQTAEFYGWAQVAKTSARFISVLLDCPEILPST</sequence>
<evidence type="ECO:0000313" key="1">
    <source>
        <dbReference type="EMBL" id="KEP45346.1"/>
    </source>
</evidence>
<gene>
    <name evidence="1" type="ORF">V565_285040</name>
</gene>
<keyword evidence="2" id="KW-1185">Reference proteome</keyword>
<proteinExistence type="predicted"/>
<dbReference type="Proteomes" id="UP000027456">
    <property type="component" value="Unassembled WGS sequence"/>
</dbReference>
<dbReference type="EMBL" id="AZST01001922">
    <property type="protein sequence ID" value="KEP45346.1"/>
    <property type="molecule type" value="Genomic_DNA"/>
</dbReference>
<dbReference type="OrthoDB" id="3246425at2759"/>
<name>A0A074RDY9_9AGAM</name>
<evidence type="ECO:0000313" key="2">
    <source>
        <dbReference type="Proteomes" id="UP000027456"/>
    </source>
</evidence>
<dbReference type="HOGENOM" id="CLU_2689193_0_0_1"/>
<organism evidence="1 2">
    <name type="scientific">Rhizoctonia solani 123E</name>
    <dbReference type="NCBI Taxonomy" id="1423351"/>
    <lineage>
        <taxon>Eukaryota</taxon>
        <taxon>Fungi</taxon>
        <taxon>Dikarya</taxon>
        <taxon>Basidiomycota</taxon>
        <taxon>Agaricomycotina</taxon>
        <taxon>Agaricomycetes</taxon>
        <taxon>Cantharellales</taxon>
        <taxon>Ceratobasidiaceae</taxon>
        <taxon>Rhizoctonia</taxon>
    </lineage>
</organism>
<dbReference type="AlphaFoldDB" id="A0A074RDY9"/>